<gene>
    <name evidence="3" type="primary">Necator_chrIV.g15357</name>
    <name evidence="3" type="ORF">RB195_002062</name>
</gene>
<feature type="transmembrane region" description="Helical" evidence="2">
    <location>
        <begin position="107"/>
        <end position="127"/>
    </location>
</feature>
<evidence type="ECO:0000256" key="1">
    <source>
        <dbReference type="SAM" id="MobiDB-lite"/>
    </source>
</evidence>
<keyword evidence="2" id="KW-0812">Transmembrane</keyword>
<feature type="compositionally biased region" description="Polar residues" evidence="1">
    <location>
        <begin position="161"/>
        <end position="174"/>
    </location>
</feature>
<proteinExistence type="predicted"/>
<keyword evidence="2" id="KW-1133">Transmembrane helix</keyword>
<reference evidence="3 4" key="1">
    <citation type="submission" date="2023-08" db="EMBL/GenBank/DDBJ databases">
        <title>A Necator americanus chromosomal reference genome.</title>
        <authorList>
            <person name="Ilik V."/>
            <person name="Petrzelkova K.J."/>
            <person name="Pardy F."/>
            <person name="Fuh T."/>
            <person name="Niatou-Singa F.S."/>
            <person name="Gouil Q."/>
            <person name="Baker L."/>
            <person name="Ritchie M.E."/>
            <person name="Jex A.R."/>
            <person name="Gazzola D."/>
            <person name="Li H."/>
            <person name="Toshio Fujiwara R."/>
            <person name="Zhan B."/>
            <person name="Aroian R.V."/>
            <person name="Pafco B."/>
            <person name="Schwarz E.M."/>
        </authorList>
    </citation>
    <scope>NUCLEOTIDE SEQUENCE [LARGE SCALE GENOMIC DNA]</scope>
    <source>
        <strain evidence="3 4">Aroian</strain>
        <tissue evidence="3">Whole animal</tissue>
    </source>
</reference>
<evidence type="ECO:0000313" key="4">
    <source>
        <dbReference type="Proteomes" id="UP001303046"/>
    </source>
</evidence>
<name>A0ABR1DH80_NECAM</name>
<evidence type="ECO:0000313" key="3">
    <source>
        <dbReference type="EMBL" id="KAK6749826.1"/>
    </source>
</evidence>
<feature type="region of interest" description="Disordered" evidence="1">
    <location>
        <begin position="148"/>
        <end position="186"/>
    </location>
</feature>
<sequence>MAYGTLIATATASIATNISKVVNTTLAAVTTTVLPLNVNLTAINSTVHSNITSTAAATSTVPLSASTAVTNFTTTTTAMSATNPATSAGPILTTAAPIPAAGSSSGLIFLSIILFVVAVAIIAKIIYSNSKRRSDLIGGTARWRLAASQQSGAGPQQTAANYTPMSGARQTNGANGLDTPGPDRLDWERQFFDDTEATVPSRLQLDLSRT</sequence>
<keyword evidence="4" id="KW-1185">Reference proteome</keyword>
<organism evidence="3 4">
    <name type="scientific">Necator americanus</name>
    <name type="common">Human hookworm</name>
    <dbReference type="NCBI Taxonomy" id="51031"/>
    <lineage>
        <taxon>Eukaryota</taxon>
        <taxon>Metazoa</taxon>
        <taxon>Ecdysozoa</taxon>
        <taxon>Nematoda</taxon>
        <taxon>Chromadorea</taxon>
        <taxon>Rhabditida</taxon>
        <taxon>Rhabditina</taxon>
        <taxon>Rhabditomorpha</taxon>
        <taxon>Strongyloidea</taxon>
        <taxon>Ancylostomatidae</taxon>
        <taxon>Bunostominae</taxon>
        <taxon>Necator</taxon>
    </lineage>
</organism>
<protein>
    <submittedName>
        <fullName evidence="3">Uncharacterized protein</fullName>
    </submittedName>
</protein>
<keyword evidence="2" id="KW-0472">Membrane</keyword>
<feature type="compositionally biased region" description="Low complexity" evidence="1">
    <location>
        <begin position="148"/>
        <end position="160"/>
    </location>
</feature>
<dbReference type="Proteomes" id="UP001303046">
    <property type="component" value="Unassembled WGS sequence"/>
</dbReference>
<accession>A0ABR1DH80</accession>
<dbReference type="EMBL" id="JAVFWL010000004">
    <property type="protein sequence ID" value="KAK6749826.1"/>
    <property type="molecule type" value="Genomic_DNA"/>
</dbReference>
<comment type="caution">
    <text evidence="3">The sequence shown here is derived from an EMBL/GenBank/DDBJ whole genome shotgun (WGS) entry which is preliminary data.</text>
</comment>
<evidence type="ECO:0000256" key="2">
    <source>
        <dbReference type="SAM" id="Phobius"/>
    </source>
</evidence>